<keyword evidence="2" id="KW-1185">Reference proteome</keyword>
<evidence type="ECO:0000313" key="2">
    <source>
        <dbReference type="Proteomes" id="UP000005446"/>
    </source>
</evidence>
<dbReference type="Proteomes" id="UP000005446">
    <property type="component" value="Unassembled WGS sequence"/>
</dbReference>
<name>H0EGQ4_GLAL7</name>
<organism evidence="1 2">
    <name type="scientific">Glarea lozoyensis (strain ATCC 74030 / MF5533)</name>
    <dbReference type="NCBI Taxonomy" id="1104152"/>
    <lineage>
        <taxon>Eukaryota</taxon>
        <taxon>Fungi</taxon>
        <taxon>Dikarya</taxon>
        <taxon>Ascomycota</taxon>
        <taxon>Pezizomycotina</taxon>
        <taxon>Leotiomycetes</taxon>
        <taxon>Helotiales</taxon>
        <taxon>Helotiaceae</taxon>
        <taxon>Glarea</taxon>
    </lineage>
</organism>
<dbReference type="OrthoDB" id="10354193at2759"/>
<reference evidence="1 2" key="1">
    <citation type="journal article" date="2012" name="Eukaryot. Cell">
        <title>Genome sequence of the fungus Glarea lozoyensis: the first genome sequence of a species from the Helotiaceae family.</title>
        <authorList>
            <person name="Youssar L."/>
            <person name="Gruening B.A."/>
            <person name="Erxleben A."/>
            <person name="Guenther S."/>
            <person name="Huettel W."/>
        </authorList>
    </citation>
    <scope>NUCLEOTIDE SEQUENCE [LARGE SCALE GENOMIC DNA]</scope>
    <source>
        <strain evidence="2">ATCC 74030 / MF5533</strain>
    </source>
</reference>
<dbReference type="InParanoid" id="H0EGQ4"/>
<dbReference type="AlphaFoldDB" id="H0EGQ4"/>
<proteinExistence type="predicted"/>
<evidence type="ECO:0000313" key="1">
    <source>
        <dbReference type="EMBL" id="EHL02328.1"/>
    </source>
</evidence>
<dbReference type="EMBL" id="AGUE01000028">
    <property type="protein sequence ID" value="EHL02328.1"/>
    <property type="molecule type" value="Genomic_DNA"/>
</dbReference>
<gene>
    <name evidence="1" type="ORF">M7I_1673</name>
</gene>
<sequence length="187" mass="20371">MSLHEGSSSIDITQRRYEEVAEMKICRVTEAVLLNAQGGIRGKTTSRNPKYVRCGQGGSGIPQARPSGSVHAKEISEIQTSFVNNNHTSPTSSASFTSINNNRVATTTLPPTPRAPSIETPTCETSTATSVDWIPPVVFHYALPWQTSMPLQNARNLKHSRVLALYGVCPHLMPPSKATVISSRCRR</sequence>
<comment type="caution">
    <text evidence="1">The sequence shown here is derived from an EMBL/GenBank/DDBJ whole genome shotgun (WGS) entry which is preliminary data.</text>
</comment>
<protein>
    <submittedName>
        <fullName evidence="1">Uncharacterized protein</fullName>
    </submittedName>
</protein>
<accession>H0EGQ4</accession>
<dbReference type="HOGENOM" id="CLU_1447834_0_0_1"/>